<feature type="chain" id="PRO_5041953656" evidence="1">
    <location>
        <begin position="22"/>
        <end position="687"/>
    </location>
</feature>
<comment type="caution">
    <text evidence="2">The sequence shown here is derived from an EMBL/GenBank/DDBJ whole genome shotgun (WGS) entry which is preliminary data.</text>
</comment>
<feature type="signal peptide" evidence="1">
    <location>
        <begin position="1"/>
        <end position="21"/>
    </location>
</feature>
<evidence type="ECO:0000313" key="3">
    <source>
        <dbReference type="Proteomes" id="UP001283341"/>
    </source>
</evidence>
<keyword evidence="1" id="KW-0732">Signal</keyword>
<accession>A0AAE0IHH3</accession>
<protein>
    <submittedName>
        <fullName evidence="2">Uncharacterized protein</fullName>
    </submittedName>
</protein>
<organism evidence="2 3">
    <name type="scientific">Apodospora peruviana</name>
    <dbReference type="NCBI Taxonomy" id="516989"/>
    <lineage>
        <taxon>Eukaryota</taxon>
        <taxon>Fungi</taxon>
        <taxon>Dikarya</taxon>
        <taxon>Ascomycota</taxon>
        <taxon>Pezizomycotina</taxon>
        <taxon>Sordariomycetes</taxon>
        <taxon>Sordariomycetidae</taxon>
        <taxon>Sordariales</taxon>
        <taxon>Lasiosphaeriaceae</taxon>
        <taxon>Apodospora</taxon>
    </lineage>
</organism>
<dbReference type="Proteomes" id="UP001283341">
    <property type="component" value="Unassembled WGS sequence"/>
</dbReference>
<evidence type="ECO:0000256" key="1">
    <source>
        <dbReference type="SAM" id="SignalP"/>
    </source>
</evidence>
<sequence length="687" mass="73194">MHAPNPMFALTSLLLLGTAYAAPVEKRTVIGTFTVGQQDNLGGATHDVAIDNTIHDCGECNNFADAEFDTWRSIWLKTKEPTCNVIIHEKADCSDPGLIAGQQGPFTMEGGIRGWTIVCPDTDTPACKRQTTPPDGNGPVFDTTPPLYTEDLPVLTLGKPVLFPAADLEDIIKNAAAPGAKIDTFEDDNGKFWYDGETLIGQVDKTIGETSVFPDLSALKPAGEGGLSINDNTLKSFFGSIIPNDGTLAGIVIGSRLDGSQQSFGKKASGPASYLLDGVIQRSIPYAKDSHPVCGPGSQAIFSFDVDGKIRGLTHLWRPAGTPPNQPHKRASVKPLTPDQIQKRITDVLVAGGITTNATVRSIDLCFYDSGNAYIQPVFRFNVTISSVLSPTSALLVGYIPAGNTQDVFEPVPVIPRPGSSDSNPIFPDGGNPNTCGDTGTVADNTTILTRRGSDNKLPGPSRRASNSVLLGRYLMSNDGLSEVFIQEANNLRAGLLSGSGNRVVNSQYYWDDPQTYKAASSQYINAVQVAFSDGHGSPHSFITNGKLPGRGLVRINSDLSASGFGPNSVPTGKLAYWILGQCSVIPAPIDFAAGESDKAFAPWWQVFDGGMHAVVGYRDLAGTNPPKWNEIGKTLGKGAGVVHSFMKTMLPTGKTSAVTVCGRDQDTIFQTGNLGRPGCLQIWWYK</sequence>
<evidence type="ECO:0000313" key="2">
    <source>
        <dbReference type="EMBL" id="KAK3325005.1"/>
    </source>
</evidence>
<name>A0AAE0IHH3_9PEZI</name>
<proteinExistence type="predicted"/>
<dbReference type="AlphaFoldDB" id="A0AAE0IHH3"/>
<keyword evidence="3" id="KW-1185">Reference proteome</keyword>
<reference evidence="2" key="2">
    <citation type="submission" date="2023-06" db="EMBL/GenBank/DDBJ databases">
        <authorList>
            <consortium name="Lawrence Berkeley National Laboratory"/>
            <person name="Haridas S."/>
            <person name="Hensen N."/>
            <person name="Bonometti L."/>
            <person name="Westerberg I."/>
            <person name="Brannstrom I.O."/>
            <person name="Guillou S."/>
            <person name="Cros-Aarteil S."/>
            <person name="Calhoun S."/>
            <person name="Kuo A."/>
            <person name="Mondo S."/>
            <person name="Pangilinan J."/>
            <person name="Riley R."/>
            <person name="Labutti K."/>
            <person name="Andreopoulos B."/>
            <person name="Lipzen A."/>
            <person name="Chen C."/>
            <person name="Yanf M."/>
            <person name="Daum C."/>
            <person name="Ng V."/>
            <person name="Clum A."/>
            <person name="Steindorff A."/>
            <person name="Ohm R."/>
            <person name="Martin F."/>
            <person name="Silar P."/>
            <person name="Natvig D."/>
            <person name="Lalanne C."/>
            <person name="Gautier V."/>
            <person name="Ament-Velasquez S.L."/>
            <person name="Kruys A."/>
            <person name="Hutchinson M.I."/>
            <person name="Powell A.J."/>
            <person name="Barry K."/>
            <person name="Miller A.N."/>
            <person name="Grigoriev I.V."/>
            <person name="Debuchy R."/>
            <person name="Gladieux P."/>
            <person name="Thoren M.H."/>
            <person name="Johannesson H."/>
        </authorList>
    </citation>
    <scope>NUCLEOTIDE SEQUENCE</scope>
    <source>
        <strain evidence="2">CBS 118394</strain>
    </source>
</reference>
<dbReference type="EMBL" id="JAUEDM010000002">
    <property type="protein sequence ID" value="KAK3325005.1"/>
    <property type="molecule type" value="Genomic_DNA"/>
</dbReference>
<gene>
    <name evidence="2" type="ORF">B0H66DRAFT_108787</name>
</gene>
<reference evidence="2" key="1">
    <citation type="journal article" date="2023" name="Mol. Phylogenet. Evol.">
        <title>Genome-scale phylogeny and comparative genomics of the fungal order Sordariales.</title>
        <authorList>
            <person name="Hensen N."/>
            <person name="Bonometti L."/>
            <person name="Westerberg I."/>
            <person name="Brannstrom I.O."/>
            <person name="Guillou S."/>
            <person name="Cros-Aarteil S."/>
            <person name="Calhoun S."/>
            <person name="Haridas S."/>
            <person name="Kuo A."/>
            <person name="Mondo S."/>
            <person name="Pangilinan J."/>
            <person name="Riley R."/>
            <person name="LaButti K."/>
            <person name="Andreopoulos B."/>
            <person name="Lipzen A."/>
            <person name="Chen C."/>
            <person name="Yan M."/>
            <person name="Daum C."/>
            <person name="Ng V."/>
            <person name="Clum A."/>
            <person name="Steindorff A."/>
            <person name="Ohm R.A."/>
            <person name="Martin F."/>
            <person name="Silar P."/>
            <person name="Natvig D.O."/>
            <person name="Lalanne C."/>
            <person name="Gautier V."/>
            <person name="Ament-Velasquez S.L."/>
            <person name="Kruys A."/>
            <person name="Hutchinson M.I."/>
            <person name="Powell A.J."/>
            <person name="Barry K."/>
            <person name="Miller A.N."/>
            <person name="Grigoriev I.V."/>
            <person name="Debuchy R."/>
            <person name="Gladieux P."/>
            <person name="Hiltunen Thoren M."/>
            <person name="Johannesson H."/>
        </authorList>
    </citation>
    <scope>NUCLEOTIDE SEQUENCE</scope>
    <source>
        <strain evidence="2">CBS 118394</strain>
    </source>
</reference>